<reference evidence="1 2" key="2">
    <citation type="journal article" date="2022" name="Mol. Ecol. Resour.">
        <title>The genomes of chicory, endive, great burdock and yacon provide insights into Asteraceae paleo-polyploidization history and plant inulin production.</title>
        <authorList>
            <person name="Fan W."/>
            <person name="Wang S."/>
            <person name="Wang H."/>
            <person name="Wang A."/>
            <person name="Jiang F."/>
            <person name="Liu H."/>
            <person name="Zhao H."/>
            <person name="Xu D."/>
            <person name="Zhang Y."/>
        </authorList>
    </citation>
    <scope>NUCLEOTIDE SEQUENCE [LARGE SCALE GENOMIC DNA]</scope>
    <source>
        <strain evidence="2">cv. Yunnan</strain>
        <tissue evidence="1">Leaves</tissue>
    </source>
</reference>
<sequence>MILAAKYARENKVSYLGICLGMHISVVEISRPRWCSLAIGDYLRFWQFDNLLNVQRRGKQHPFCTIGSFSELKIRLQTMEQQAQLSDEMVLISHWRQTSLFPVITFGAPRLCVVASVCFRNSGTTLIQ</sequence>
<dbReference type="EMBL" id="CM042041">
    <property type="protein sequence ID" value="KAI3711550.1"/>
    <property type="molecule type" value="Genomic_DNA"/>
</dbReference>
<evidence type="ECO:0000313" key="1">
    <source>
        <dbReference type="EMBL" id="KAI3711550.1"/>
    </source>
</evidence>
<comment type="caution">
    <text evidence="1">The sequence shown here is derived from an EMBL/GenBank/DDBJ whole genome shotgun (WGS) entry which is preliminary data.</text>
</comment>
<proteinExistence type="predicted"/>
<dbReference type="Proteomes" id="UP001056120">
    <property type="component" value="Linkage Group LG24"/>
</dbReference>
<gene>
    <name evidence="1" type="ORF">L1987_70089</name>
</gene>
<reference evidence="2" key="1">
    <citation type="journal article" date="2022" name="Mol. Ecol. Resour.">
        <title>The genomes of chicory, endive, great burdock and yacon provide insights into Asteraceae palaeo-polyploidization history and plant inulin production.</title>
        <authorList>
            <person name="Fan W."/>
            <person name="Wang S."/>
            <person name="Wang H."/>
            <person name="Wang A."/>
            <person name="Jiang F."/>
            <person name="Liu H."/>
            <person name="Zhao H."/>
            <person name="Xu D."/>
            <person name="Zhang Y."/>
        </authorList>
    </citation>
    <scope>NUCLEOTIDE SEQUENCE [LARGE SCALE GENOMIC DNA]</scope>
    <source>
        <strain evidence="2">cv. Yunnan</strain>
    </source>
</reference>
<protein>
    <submittedName>
        <fullName evidence="1">Uncharacterized protein</fullName>
    </submittedName>
</protein>
<name>A0ACB9ASX6_9ASTR</name>
<keyword evidence="2" id="KW-1185">Reference proteome</keyword>
<evidence type="ECO:0000313" key="2">
    <source>
        <dbReference type="Proteomes" id="UP001056120"/>
    </source>
</evidence>
<accession>A0ACB9ASX6</accession>
<organism evidence="1 2">
    <name type="scientific">Smallanthus sonchifolius</name>
    <dbReference type="NCBI Taxonomy" id="185202"/>
    <lineage>
        <taxon>Eukaryota</taxon>
        <taxon>Viridiplantae</taxon>
        <taxon>Streptophyta</taxon>
        <taxon>Embryophyta</taxon>
        <taxon>Tracheophyta</taxon>
        <taxon>Spermatophyta</taxon>
        <taxon>Magnoliopsida</taxon>
        <taxon>eudicotyledons</taxon>
        <taxon>Gunneridae</taxon>
        <taxon>Pentapetalae</taxon>
        <taxon>asterids</taxon>
        <taxon>campanulids</taxon>
        <taxon>Asterales</taxon>
        <taxon>Asteraceae</taxon>
        <taxon>Asteroideae</taxon>
        <taxon>Heliantheae alliance</taxon>
        <taxon>Millerieae</taxon>
        <taxon>Smallanthus</taxon>
    </lineage>
</organism>